<dbReference type="Pfam" id="PF11457">
    <property type="entry name" value="DUF3021"/>
    <property type="match status" value="1"/>
</dbReference>
<reference evidence="3 5" key="2">
    <citation type="journal article" date="2015" name="Genome Announc.">
        <title>Expanding the biotechnology potential of lactobacilli through comparative genomics of 213 strains and associated genera.</title>
        <authorList>
            <person name="Sun Z."/>
            <person name="Harris H.M."/>
            <person name="McCann A."/>
            <person name="Guo C."/>
            <person name="Argimon S."/>
            <person name="Zhang W."/>
            <person name="Yang X."/>
            <person name="Jeffery I.B."/>
            <person name="Cooney J.C."/>
            <person name="Kagawa T.F."/>
            <person name="Liu W."/>
            <person name="Song Y."/>
            <person name="Salvetti E."/>
            <person name="Wrobel A."/>
            <person name="Rasinkangas P."/>
            <person name="Parkhill J."/>
            <person name="Rea M.C."/>
            <person name="O'Sullivan O."/>
            <person name="Ritari J."/>
            <person name="Douillard F.P."/>
            <person name="Paul Ross R."/>
            <person name="Yang R."/>
            <person name="Briner A.E."/>
            <person name="Felis G.E."/>
            <person name="de Vos W.M."/>
            <person name="Barrangou R."/>
            <person name="Klaenhammer T.R."/>
            <person name="Caufield P.W."/>
            <person name="Cui Y."/>
            <person name="Zhang H."/>
            <person name="O'Toole P.W."/>
        </authorList>
    </citation>
    <scope>NUCLEOTIDE SEQUENCE [LARGE SCALE GENOMIC DNA]</scope>
    <source>
        <strain evidence="3 5">DSM 18382</strain>
    </source>
</reference>
<evidence type="ECO:0008006" key="6">
    <source>
        <dbReference type="Google" id="ProtNLM"/>
    </source>
</evidence>
<reference evidence="2" key="1">
    <citation type="journal article" date="2014" name="Genome Announc.">
        <title>Draft Genome Sequences of Two Lactobacillus Strains, L. farraginis JCM 14108T and L. composti JCM 14202T, Isolated from Compost of Distilled Shochu Residue.</title>
        <authorList>
            <person name="Yuki M."/>
            <person name="Oshima K."/>
            <person name="Suda W."/>
            <person name="Kitahara M."/>
            <person name="Kitamura K."/>
            <person name="Iida T."/>
            <person name="Hattori M."/>
            <person name="Ohkuma M."/>
        </authorList>
    </citation>
    <scope>NUCLEOTIDE SEQUENCE [LARGE SCALE GENOMIC DNA]</scope>
    <source>
        <strain evidence="2">JCM 14108</strain>
    </source>
</reference>
<organism evidence="2 4">
    <name type="scientific">Lentilactobacillus farraginis DSM 18382 = JCM 14108</name>
    <dbReference type="NCBI Taxonomy" id="1423743"/>
    <lineage>
        <taxon>Bacteria</taxon>
        <taxon>Bacillati</taxon>
        <taxon>Bacillota</taxon>
        <taxon>Bacilli</taxon>
        <taxon>Lactobacillales</taxon>
        <taxon>Lactobacillaceae</taxon>
        <taxon>Lentilactobacillus</taxon>
    </lineage>
</organism>
<feature type="transmembrane region" description="Helical" evidence="1">
    <location>
        <begin position="101"/>
        <end position="126"/>
    </location>
</feature>
<name>X0QB34_9LACO</name>
<keyword evidence="1" id="KW-0812">Transmembrane</keyword>
<feature type="transmembrane region" description="Helical" evidence="1">
    <location>
        <begin position="65"/>
        <end position="89"/>
    </location>
</feature>
<evidence type="ECO:0000313" key="4">
    <source>
        <dbReference type="Proteomes" id="UP000019488"/>
    </source>
</evidence>
<evidence type="ECO:0000313" key="3">
    <source>
        <dbReference type="EMBL" id="KRM08377.1"/>
    </source>
</evidence>
<evidence type="ECO:0000256" key="1">
    <source>
        <dbReference type="SAM" id="Phobius"/>
    </source>
</evidence>
<evidence type="ECO:0000313" key="2">
    <source>
        <dbReference type="EMBL" id="GAF35820.1"/>
    </source>
</evidence>
<protein>
    <recommendedName>
        <fullName evidence="6">DUF3021 domain-containing protein</fullName>
    </recommendedName>
</protein>
<evidence type="ECO:0000313" key="5">
    <source>
        <dbReference type="Proteomes" id="UP000051966"/>
    </source>
</evidence>
<dbReference type="InterPro" id="IPR021560">
    <property type="entry name" value="DUF3021"/>
</dbReference>
<feature type="transmembrane region" description="Helical" evidence="1">
    <location>
        <begin position="41"/>
        <end position="58"/>
    </location>
</feature>
<comment type="caution">
    <text evidence="2">The sequence shown here is derived from an EMBL/GenBank/DDBJ whole genome shotgun (WGS) entry which is preliminary data.</text>
</comment>
<proteinExistence type="predicted"/>
<dbReference type="PATRIC" id="fig|1423743.5.peg.163"/>
<keyword evidence="1" id="KW-1133">Transmembrane helix</keyword>
<dbReference type="AlphaFoldDB" id="X0QB34"/>
<dbReference type="EMBL" id="BAKI01000005">
    <property type="protein sequence ID" value="GAF35820.1"/>
    <property type="molecule type" value="Genomic_DNA"/>
</dbReference>
<dbReference type="Proteomes" id="UP000019488">
    <property type="component" value="Unassembled WGS sequence"/>
</dbReference>
<dbReference type="Proteomes" id="UP000051966">
    <property type="component" value="Unassembled WGS sequence"/>
</dbReference>
<dbReference type="EMBL" id="AZFY01000085">
    <property type="protein sequence ID" value="KRM08377.1"/>
    <property type="molecule type" value="Genomic_DNA"/>
</dbReference>
<dbReference type="STRING" id="1423743.FD41_GL000149"/>
<sequence length="141" mass="16172">MIKLMKKILNPFIFGVTIGSTIYLLVIAAGYQPTPPTPKNILSIMLMSGLIGLLSWIFETDSLPYFIALVVHCLSTFGLVTIMMAYNGWLFSAWDRPQFWINYLLGYAVIYGLAWGIIELILITRVRRINEVIKKRNQEER</sequence>
<gene>
    <name evidence="3" type="ORF">FD41_GL000149</name>
    <name evidence="2" type="ORF">JCM14108_748</name>
</gene>
<keyword evidence="5" id="KW-1185">Reference proteome</keyword>
<feature type="transmembrane region" description="Helical" evidence="1">
    <location>
        <begin position="12"/>
        <end position="29"/>
    </location>
</feature>
<keyword evidence="1" id="KW-0472">Membrane</keyword>
<accession>X0QB34</accession>